<keyword evidence="1" id="KW-0472">Membrane</keyword>
<reference evidence="3" key="1">
    <citation type="submission" date="2019-09" db="EMBL/GenBank/DDBJ databases">
        <title>Mumia zhuanghuii sp. nov. isolated from the intestinal contents of plateau pika (Ochotona curzoniae) in the Qinghai-Tibet plateau of China.</title>
        <authorList>
            <person name="Tian Z."/>
        </authorList>
    </citation>
    <scope>NUCLEOTIDE SEQUENCE [LARGE SCALE GENOMIC DNA]</scope>
    <source>
        <strain evidence="3">L-033</strain>
    </source>
</reference>
<keyword evidence="1" id="KW-0812">Transmembrane</keyword>
<dbReference type="EMBL" id="VYUY01000018">
    <property type="protein sequence ID" value="KAA9131151.1"/>
    <property type="molecule type" value="Genomic_DNA"/>
</dbReference>
<proteinExistence type="predicted"/>
<accession>A0A5N0T8R8</accession>
<protein>
    <submittedName>
        <fullName evidence="2">Uncharacterized protein</fullName>
    </submittedName>
</protein>
<feature type="transmembrane region" description="Helical" evidence="1">
    <location>
        <begin position="12"/>
        <end position="33"/>
    </location>
</feature>
<keyword evidence="3" id="KW-1185">Reference proteome</keyword>
<evidence type="ECO:0000256" key="1">
    <source>
        <dbReference type="SAM" id="Phobius"/>
    </source>
</evidence>
<feature type="transmembrane region" description="Helical" evidence="1">
    <location>
        <begin position="104"/>
        <end position="128"/>
    </location>
</feature>
<dbReference type="Proteomes" id="UP000326838">
    <property type="component" value="Unassembled WGS sequence"/>
</dbReference>
<keyword evidence="1" id="KW-1133">Transmembrane helix</keyword>
<gene>
    <name evidence="2" type="ORF">F6B40_12670</name>
</gene>
<evidence type="ECO:0000313" key="2">
    <source>
        <dbReference type="EMBL" id="KAA9131151.1"/>
    </source>
</evidence>
<organism evidence="2 3">
    <name type="scientific">Microbacterium caowuchunii</name>
    <dbReference type="NCBI Taxonomy" id="2614638"/>
    <lineage>
        <taxon>Bacteria</taxon>
        <taxon>Bacillati</taxon>
        <taxon>Actinomycetota</taxon>
        <taxon>Actinomycetes</taxon>
        <taxon>Micrococcales</taxon>
        <taxon>Microbacteriaceae</taxon>
        <taxon>Microbacterium</taxon>
    </lineage>
</organism>
<comment type="caution">
    <text evidence="2">The sequence shown here is derived from an EMBL/GenBank/DDBJ whole genome shotgun (WGS) entry which is preliminary data.</text>
</comment>
<dbReference type="AlphaFoldDB" id="A0A5N0T8R8"/>
<evidence type="ECO:0000313" key="3">
    <source>
        <dbReference type="Proteomes" id="UP000326838"/>
    </source>
</evidence>
<sequence length="130" mass="13527">MGSTLDILLEVFTWVGLGAGVVFAGVTLTVVLADGTWLPASAVVETTPSGRVVRWFADDGGVGEAVLSPSDDEHVGSADTVDLFYRLGSNRIRFSRRAPAIRPALWLAIGCAAVGVLSAVVSIVLMIVEG</sequence>
<dbReference type="RefSeq" id="WP_150894612.1">
    <property type="nucleotide sequence ID" value="NZ_VYUY01000018.1"/>
</dbReference>
<name>A0A5N0T8R8_9MICO</name>